<dbReference type="Gene3D" id="1.25.40.10">
    <property type="entry name" value="Tetratricopeptide repeat domain"/>
    <property type="match status" value="2"/>
</dbReference>
<dbReference type="PANTHER" id="PTHR47926">
    <property type="entry name" value="PENTATRICOPEPTIDE REPEAT-CONTAINING PROTEIN"/>
    <property type="match status" value="1"/>
</dbReference>
<gene>
    <name evidence="3" type="ORF">SASPL_141136</name>
</gene>
<dbReference type="InterPro" id="IPR002885">
    <property type="entry name" value="PPR_rpt"/>
</dbReference>
<evidence type="ECO:0000313" key="3">
    <source>
        <dbReference type="EMBL" id="KAG6399655.1"/>
    </source>
</evidence>
<keyword evidence="4" id="KW-1185">Reference proteome</keyword>
<reference evidence="3" key="2">
    <citation type="submission" date="2020-08" db="EMBL/GenBank/DDBJ databases">
        <title>Plant Genome Project.</title>
        <authorList>
            <person name="Zhang R.-G."/>
        </authorList>
    </citation>
    <scope>NUCLEOTIDE SEQUENCE</scope>
    <source>
        <strain evidence="3">Huo1</strain>
        <tissue evidence="3">Leaf</tissue>
    </source>
</reference>
<reference evidence="3" key="1">
    <citation type="submission" date="2018-01" db="EMBL/GenBank/DDBJ databases">
        <authorList>
            <person name="Mao J.F."/>
        </authorList>
    </citation>
    <scope>NUCLEOTIDE SEQUENCE</scope>
    <source>
        <strain evidence="3">Huo1</strain>
        <tissue evidence="3">Leaf</tissue>
    </source>
</reference>
<dbReference type="InterPro" id="IPR011990">
    <property type="entry name" value="TPR-like_helical_dom_sf"/>
</dbReference>
<comment type="caution">
    <text evidence="3">The sequence shown here is derived from an EMBL/GenBank/DDBJ whole genome shotgun (WGS) entry which is preliminary data.</text>
</comment>
<protein>
    <recommendedName>
        <fullName evidence="5">Pentatricopeptide repeat-containing protein</fullName>
    </recommendedName>
</protein>
<dbReference type="EMBL" id="PNBA02000015">
    <property type="protein sequence ID" value="KAG6399655.1"/>
    <property type="molecule type" value="Genomic_DNA"/>
</dbReference>
<evidence type="ECO:0000256" key="1">
    <source>
        <dbReference type="ARBA" id="ARBA00022737"/>
    </source>
</evidence>
<organism evidence="3">
    <name type="scientific">Salvia splendens</name>
    <name type="common">Scarlet sage</name>
    <dbReference type="NCBI Taxonomy" id="180675"/>
    <lineage>
        <taxon>Eukaryota</taxon>
        <taxon>Viridiplantae</taxon>
        <taxon>Streptophyta</taxon>
        <taxon>Embryophyta</taxon>
        <taxon>Tracheophyta</taxon>
        <taxon>Spermatophyta</taxon>
        <taxon>Magnoliopsida</taxon>
        <taxon>eudicotyledons</taxon>
        <taxon>Gunneridae</taxon>
        <taxon>Pentapetalae</taxon>
        <taxon>asterids</taxon>
        <taxon>lamiids</taxon>
        <taxon>Lamiales</taxon>
        <taxon>Lamiaceae</taxon>
        <taxon>Nepetoideae</taxon>
        <taxon>Mentheae</taxon>
        <taxon>Salviinae</taxon>
        <taxon>Salvia</taxon>
        <taxon>Salvia subgen. Calosphace</taxon>
        <taxon>core Calosphace</taxon>
    </lineage>
</organism>
<dbReference type="PANTHER" id="PTHR47926:SF402">
    <property type="entry name" value="TETRATRICOPEPTIDE-LIKE HELICAL DOMAIN SUPERFAMILY, DYW DOMAIN-CONTAINING PROTEIN"/>
    <property type="match status" value="1"/>
</dbReference>
<accession>A0A8X8WRL7</accession>
<sequence length="224" mass="25078">MERKDDISWTTMISGYSQCGRLDKALRVFEMMTIKNSTAWNAVIAAHVQNNRFHDAFELFDRMMEENVEMDSFVAASMLAACTGLGTLERGEWIHERMETRGIRIDAKLAKTLMDMYCKCGRLDKAVEVFDGLRIKGISSWNCMIGGFAMHGRGRDAIGLLKRMEAVAGSCDVCECSCGLCALNINEARRGIYEMPMSPDIGVLGALLRACRIHRNLEMAEEVS</sequence>
<feature type="repeat" description="PPR" evidence="2">
    <location>
        <begin position="106"/>
        <end position="140"/>
    </location>
</feature>
<dbReference type="Proteomes" id="UP000298416">
    <property type="component" value="Unassembled WGS sequence"/>
</dbReference>
<evidence type="ECO:0000256" key="2">
    <source>
        <dbReference type="PROSITE-ProRule" id="PRU00708"/>
    </source>
</evidence>
<dbReference type="PROSITE" id="PS51375">
    <property type="entry name" value="PPR"/>
    <property type="match status" value="2"/>
</dbReference>
<dbReference type="AlphaFoldDB" id="A0A8X8WRL7"/>
<proteinExistence type="predicted"/>
<evidence type="ECO:0008006" key="5">
    <source>
        <dbReference type="Google" id="ProtNLM"/>
    </source>
</evidence>
<keyword evidence="1" id="KW-0677">Repeat</keyword>
<evidence type="ECO:0000313" key="4">
    <source>
        <dbReference type="Proteomes" id="UP000298416"/>
    </source>
</evidence>
<dbReference type="NCBIfam" id="TIGR00756">
    <property type="entry name" value="PPR"/>
    <property type="match status" value="4"/>
</dbReference>
<feature type="repeat" description="PPR" evidence="2">
    <location>
        <begin position="5"/>
        <end position="39"/>
    </location>
</feature>
<dbReference type="GO" id="GO:0009451">
    <property type="term" value="P:RNA modification"/>
    <property type="evidence" value="ECO:0007669"/>
    <property type="project" value="InterPro"/>
</dbReference>
<dbReference type="Pfam" id="PF01535">
    <property type="entry name" value="PPR"/>
    <property type="match status" value="2"/>
</dbReference>
<dbReference type="Pfam" id="PF13041">
    <property type="entry name" value="PPR_2"/>
    <property type="match status" value="1"/>
</dbReference>
<dbReference type="InterPro" id="IPR046960">
    <property type="entry name" value="PPR_At4g14850-like_plant"/>
</dbReference>
<dbReference type="Pfam" id="PF12854">
    <property type="entry name" value="PPR_1"/>
    <property type="match status" value="1"/>
</dbReference>
<name>A0A8X8WRL7_SALSN</name>
<dbReference type="GO" id="GO:0003723">
    <property type="term" value="F:RNA binding"/>
    <property type="evidence" value="ECO:0007669"/>
    <property type="project" value="InterPro"/>
</dbReference>